<dbReference type="HOGENOM" id="CLU_2659841_0_0_1"/>
<accession>M4BLN9</accession>
<name>M4BLN9_HYAAE</name>
<dbReference type="InParanoid" id="M4BLN9"/>
<reference evidence="2" key="1">
    <citation type="journal article" date="2010" name="Science">
        <title>Signatures of adaptation to obligate biotrophy in the Hyaloperonospora arabidopsidis genome.</title>
        <authorList>
            <person name="Baxter L."/>
            <person name="Tripathy S."/>
            <person name="Ishaque N."/>
            <person name="Boot N."/>
            <person name="Cabral A."/>
            <person name="Kemen E."/>
            <person name="Thines M."/>
            <person name="Ah-Fong A."/>
            <person name="Anderson R."/>
            <person name="Badejoko W."/>
            <person name="Bittner-Eddy P."/>
            <person name="Boore J.L."/>
            <person name="Chibucos M.C."/>
            <person name="Coates M."/>
            <person name="Dehal P."/>
            <person name="Delehaunty K."/>
            <person name="Dong S."/>
            <person name="Downton P."/>
            <person name="Dumas B."/>
            <person name="Fabro G."/>
            <person name="Fronick C."/>
            <person name="Fuerstenberg S.I."/>
            <person name="Fulton L."/>
            <person name="Gaulin E."/>
            <person name="Govers F."/>
            <person name="Hughes L."/>
            <person name="Humphray S."/>
            <person name="Jiang R.H."/>
            <person name="Judelson H."/>
            <person name="Kamoun S."/>
            <person name="Kyung K."/>
            <person name="Meijer H."/>
            <person name="Minx P."/>
            <person name="Morris P."/>
            <person name="Nelson J."/>
            <person name="Phuntumart V."/>
            <person name="Qutob D."/>
            <person name="Rehmany A."/>
            <person name="Rougon-Cardoso A."/>
            <person name="Ryden P."/>
            <person name="Torto-Alalibo T."/>
            <person name="Studholme D."/>
            <person name="Wang Y."/>
            <person name="Win J."/>
            <person name="Wood J."/>
            <person name="Clifton S.W."/>
            <person name="Rogers J."/>
            <person name="Van den Ackerveken G."/>
            <person name="Jones J.D."/>
            <person name="McDowell J.M."/>
            <person name="Beynon J."/>
            <person name="Tyler B.M."/>
        </authorList>
    </citation>
    <scope>NUCLEOTIDE SEQUENCE [LARGE SCALE GENOMIC DNA]</scope>
    <source>
        <strain evidence="2">Emoy2</strain>
    </source>
</reference>
<protein>
    <submittedName>
        <fullName evidence="1">Uncharacterized protein</fullName>
    </submittedName>
</protein>
<keyword evidence="2" id="KW-1185">Reference proteome</keyword>
<reference evidence="1" key="2">
    <citation type="submission" date="2015-06" db="UniProtKB">
        <authorList>
            <consortium name="EnsemblProtists"/>
        </authorList>
    </citation>
    <scope>IDENTIFICATION</scope>
    <source>
        <strain evidence="1">Emoy2</strain>
    </source>
</reference>
<dbReference type="Proteomes" id="UP000011713">
    <property type="component" value="Unassembled WGS sequence"/>
</dbReference>
<dbReference type="EMBL" id="JH598389">
    <property type="status" value="NOT_ANNOTATED_CDS"/>
    <property type="molecule type" value="Genomic_DNA"/>
</dbReference>
<sequence length="76" mass="8317">MGDLDALLIIREGGRMDGGSAVSSERALGKYLAHTYHDINYTLFVEQSAPFVVYVGAVGIHLRLDTIVYTVSLFVL</sequence>
<evidence type="ECO:0000313" key="1">
    <source>
        <dbReference type="EnsemblProtists" id="HpaP807324"/>
    </source>
</evidence>
<evidence type="ECO:0000313" key="2">
    <source>
        <dbReference type="Proteomes" id="UP000011713"/>
    </source>
</evidence>
<proteinExistence type="predicted"/>
<dbReference type="AlphaFoldDB" id="M4BLN9"/>
<dbReference type="VEuPathDB" id="FungiDB:HpaG807324"/>
<dbReference type="EnsemblProtists" id="HpaT807324">
    <property type="protein sequence ID" value="HpaP807324"/>
    <property type="gene ID" value="HpaG807324"/>
</dbReference>
<organism evidence="1 2">
    <name type="scientific">Hyaloperonospora arabidopsidis (strain Emoy2)</name>
    <name type="common">Downy mildew agent</name>
    <name type="synonym">Peronospora arabidopsidis</name>
    <dbReference type="NCBI Taxonomy" id="559515"/>
    <lineage>
        <taxon>Eukaryota</taxon>
        <taxon>Sar</taxon>
        <taxon>Stramenopiles</taxon>
        <taxon>Oomycota</taxon>
        <taxon>Peronosporomycetes</taxon>
        <taxon>Peronosporales</taxon>
        <taxon>Peronosporaceae</taxon>
        <taxon>Hyaloperonospora</taxon>
    </lineage>
</organism>